<dbReference type="EMBL" id="GBXM01016181">
    <property type="protein sequence ID" value="JAH92396.1"/>
    <property type="molecule type" value="Transcribed_RNA"/>
</dbReference>
<dbReference type="AlphaFoldDB" id="A0A0E9WQ55"/>
<evidence type="ECO:0000313" key="1">
    <source>
        <dbReference type="EMBL" id="JAH92396.1"/>
    </source>
</evidence>
<sequence>MSFFIPTTEMWRTGSISPTTLWQDSSPTSLSLPVPCKSTASFLRRASVVQRVLFQFSLMNQIACTHRAPPLIPAYLPHPQIHHLAWFKKTKSKPIPHGGRSTQILYGYPC</sequence>
<reference evidence="1" key="1">
    <citation type="submission" date="2014-11" db="EMBL/GenBank/DDBJ databases">
        <authorList>
            <person name="Amaro Gonzalez C."/>
        </authorList>
    </citation>
    <scope>NUCLEOTIDE SEQUENCE</scope>
</reference>
<organism evidence="1">
    <name type="scientific">Anguilla anguilla</name>
    <name type="common">European freshwater eel</name>
    <name type="synonym">Muraena anguilla</name>
    <dbReference type="NCBI Taxonomy" id="7936"/>
    <lineage>
        <taxon>Eukaryota</taxon>
        <taxon>Metazoa</taxon>
        <taxon>Chordata</taxon>
        <taxon>Craniata</taxon>
        <taxon>Vertebrata</taxon>
        <taxon>Euteleostomi</taxon>
        <taxon>Actinopterygii</taxon>
        <taxon>Neopterygii</taxon>
        <taxon>Teleostei</taxon>
        <taxon>Anguilliformes</taxon>
        <taxon>Anguillidae</taxon>
        <taxon>Anguilla</taxon>
    </lineage>
</organism>
<proteinExistence type="predicted"/>
<name>A0A0E9WQ55_ANGAN</name>
<accession>A0A0E9WQ55</accession>
<protein>
    <submittedName>
        <fullName evidence="1">Uncharacterized protein</fullName>
    </submittedName>
</protein>
<reference evidence="1" key="2">
    <citation type="journal article" date="2015" name="Fish Shellfish Immunol.">
        <title>Early steps in the European eel (Anguilla anguilla)-Vibrio vulnificus interaction in the gills: Role of the RtxA13 toxin.</title>
        <authorList>
            <person name="Callol A."/>
            <person name="Pajuelo D."/>
            <person name="Ebbesson L."/>
            <person name="Teles M."/>
            <person name="MacKenzie S."/>
            <person name="Amaro C."/>
        </authorList>
    </citation>
    <scope>NUCLEOTIDE SEQUENCE</scope>
</reference>